<dbReference type="Proteomes" id="UP001140076">
    <property type="component" value="Unassembled WGS sequence"/>
</dbReference>
<dbReference type="PANTHER" id="PTHR43433:SF5">
    <property type="entry name" value="AB HYDROLASE-1 DOMAIN-CONTAINING PROTEIN"/>
    <property type="match status" value="1"/>
</dbReference>
<dbReference type="EMBL" id="JAJAQC010000027">
    <property type="protein sequence ID" value="MDA0565888.1"/>
    <property type="molecule type" value="Genomic_DNA"/>
</dbReference>
<dbReference type="InterPro" id="IPR029058">
    <property type="entry name" value="AB_hydrolase_fold"/>
</dbReference>
<proteinExistence type="predicted"/>
<dbReference type="Pfam" id="PF00561">
    <property type="entry name" value="Abhydrolase_1"/>
    <property type="match status" value="1"/>
</dbReference>
<dbReference type="GO" id="GO:0016787">
    <property type="term" value="F:hydrolase activity"/>
    <property type="evidence" value="ECO:0007669"/>
    <property type="project" value="UniProtKB-KW"/>
</dbReference>
<protein>
    <submittedName>
        <fullName evidence="2">Alpha/beta fold hydrolase</fullName>
    </submittedName>
</protein>
<accession>A0A9X3SEH6</accession>
<evidence type="ECO:0000313" key="2">
    <source>
        <dbReference type="EMBL" id="MDA0565888.1"/>
    </source>
</evidence>
<gene>
    <name evidence="2" type="ORF">LG943_16435</name>
</gene>
<reference evidence="2" key="1">
    <citation type="submission" date="2021-10" db="EMBL/GenBank/DDBJ databases">
        <title>Streptomonospora sp. nov., isolated from mangrove soil.</title>
        <authorList>
            <person name="Chen X."/>
            <person name="Ge X."/>
            <person name="Liu W."/>
        </authorList>
    </citation>
    <scope>NUCLEOTIDE SEQUENCE</scope>
    <source>
        <strain evidence="2">S1-112</strain>
    </source>
</reference>
<keyword evidence="2" id="KW-0378">Hydrolase</keyword>
<name>A0A9X3SEH6_9ACTN</name>
<sequence length="255" mass="27232">MAVVPLHYRFDGPRHAPAVLLLAPPGVRWTLWEPQMPELTRVLRVLRVNHRGHGSSPAPPGDYRLDDLGADVLALLDECGLDRLSVVAAGLGGLLATWIAAARPERVRRLAYLAGAAVVPRTQPWAAIAARTRDSGMAGVADDVMRPWFTPAFAEDRPDVVTRLADDFARIDPAGFSGWCAAVAGADQRGLLDRVRAPALVVAAAHDPLLPPGHGRRLAAALPSARFASVTGAAHLVGIERADRVNELLMAHVAR</sequence>
<evidence type="ECO:0000259" key="1">
    <source>
        <dbReference type="Pfam" id="PF00561"/>
    </source>
</evidence>
<dbReference type="PANTHER" id="PTHR43433">
    <property type="entry name" value="HYDROLASE, ALPHA/BETA FOLD FAMILY PROTEIN"/>
    <property type="match status" value="1"/>
</dbReference>
<keyword evidence="3" id="KW-1185">Reference proteome</keyword>
<comment type="caution">
    <text evidence="2">The sequence shown here is derived from an EMBL/GenBank/DDBJ whole genome shotgun (WGS) entry which is preliminary data.</text>
</comment>
<dbReference type="RefSeq" id="WP_270073149.1">
    <property type="nucleotide sequence ID" value="NZ_JAJAQC010000027.1"/>
</dbReference>
<organism evidence="2 3">
    <name type="scientific">Streptomonospora mangrovi</name>
    <dbReference type="NCBI Taxonomy" id="2883123"/>
    <lineage>
        <taxon>Bacteria</taxon>
        <taxon>Bacillati</taxon>
        <taxon>Actinomycetota</taxon>
        <taxon>Actinomycetes</taxon>
        <taxon>Streptosporangiales</taxon>
        <taxon>Nocardiopsidaceae</taxon>
        <taxon>Streptomonospora</taxon>
    </lineage>
</organism>
<dbReference type="Gene3D" id="3.40.50.1820">
    <property type="entry name" value="alpha/beta hydrolase"/>
    <property type="match status" value="1"/>
</dbReference>
<dbReference type="InterPro" id="IPR050471">
    <property type="entry name" value="AB_hydrolase"/>
</dbReference>
<dbReference type="AlphaFoldDB" id="A0A9X3SEH6"/>
<dbReference type="InterPro" id="IPR000073">
    <property type="entry name" value="AB_hydrolase_1"/>
</dbReference>
<dbReference type="SUPFAM" id="SSF53474">
    <property type="entry name" value="alpha/beta-Hydrolases"/>
    <property type="match status" value="1"/>
</dbReference>
<evidence type="ECO:0000313" key="3">
    <source>
        <dbReference type="Proteomes" id="UP001140076"/>
    </source>
</evidence>
<feature type="domain" description="AB hydrolase-1" evidence="1">
    <location>
        <begin position="31"/>
        <end position="241"/>
    </location>
</feature>